<comment type="caution">
    <text evidence="9">The sequence shown here is derived from an EMBL/GenBank/DDBJ whole genome shotgun (WGS) entry which is preliminary data.</text>
</comment>
<keyword evidence="7" id="KW-0961">Cell wall biogenesis/degradation</keyword>
<protein>
    <recommendedName>
        <fullName evidence="13">PORR domain-containing protein</fullName>
    </recommendedName>
</protein>
<dbReference type="GO" id="GO:0003723">
    <property type="term" value="F:RNA binding"/>
    <property type="evidence" value="ECO:0007669"/>
    <property type="project" value="InterPro"/>
</dbReference>
<dbReference type="GO" id="GO:0071555">
    <property type="term" value="P:cell wall organization"/>
    <property type="evidence" value="ECO:0007669"/>
    <property type="project" value="UniProtKB-KW"/>
</dbReference>
<reference evidence="9" key="2">
    <citation type="submission" date="2023-05" db="EMBL/GenBank/DDBJ databases">
        <authorList>
            <person name="Schelkunov M.I."/>
        </authorList>
    </citation>
    <scope>NUCLEOTIDE SEQUENCE</scope>
    <source>
        <strain evidence="9">Hsosn_3</strain>
        <tissue evidence="9">Leaf</tissue>
    </source>
</reference>
<evidence type="ECO:0000256" key="6">
    <source>
        <dbReference type="ARBA" id="ARBA00023136"/>
    </source>
</evidence>
<dbReference type="Proteomes" id="UP001237642">
    <property type="component" value="Unassembled WGS sequence"/>
</dbReference>
<evidence type="ECO:0000256" key="4">
    <source>
        <dbReference type="ARBA" id="ARBA00022692"/>
    </source>
</evidence>
<evidence type="ECO:0000313" key="10">
    <source>
        <dbReference type="EMBL" id="KAK1350659.1"/>
    </source>
</evidence>
<keyword evidence="6 8" id="KW-0472">Membrane</keyword>
<feature type="transmembrane region" description="Helical" evidence="8">
    <location>
        <begin position="106"/>
        <end position="127"/>
    </location>
</feature>
<dbReference type="InterPro" id="IPR005150">
    <property type="entry name" value="Cellulose_synth"/>
</dbReference>
<organism evidence="9 12">
    <name type="scientific">Heracleum sosnowskyi</name>
    <dbReference type="NCBI Taxonomy" id="360622"/>
    <lineage>
        <taxon>Eukaryota</taxon>
        <taxon>Viridiplantae</taxon>
        <taxon>Streptophyta</taxon>
        <taxon>Embryophyta</taxon>
        <taxon>Tracheophyta</taxon>
        <taxon>Spermatophyta</taxon>
        <taxon>Magnoliopsida</taxon>
        <taxon>eudicotyledons</taxon>
        <taxon>Gunneridae</taxon>
        <taxon>Pentapetalae</taxon>
        <taxon>asterids</taxon>
        <taxon>campanulids</taxon>
        <taxon>Apiales</taxon>
        <taxon>Apiaceae</taxon>
        <taxon>Apioideae</taxon>
        <taxon>apioid superclade</taxon>
        <taxon>Tordylieae</taxon>
        <taxon>Tordyliinae</taxon>
        <taxon>Heracleum</taxon>
    </lineage>
</organism>
<keyword evidence="4 8" id="KW-0812">Transmembrane</keyword>
<evidence type="ECO:0000256" key="3">
    <source>
        <dbReference type="ARBA" id="ARBA00022679"/>
    </source>
</evidence>
<dbReference type="EMBL" id="JAUIZM010000062">
    <property type="protein sequence ID" value="KAK1350658.1"/>
    <property type="molecule type" value="Genomic_DNA"/>
</dbReference>
<gene>
    <name evidence="9" type="ORF">POM88_054607</name>
    <name evidence="10" type="ORF">POM88_054608</name>
    <name evidence="11" type="ORF">POM88_054609</name>
</gene>
<keyword evidence="5 8" id="KW-1133">Transmembrane helix</keyword>
<evidence type="ECO:0000313" key="12">
    <source>
        <dbReference type="Proteomes" id="UP001237642"/>
    </source>
</evidence>
<reference evidence="9" key="1">
    <citation type="submission" date="2023-02" db="EMBL/GenBank/DDBJ databases">
        <title>Genome of toxic invasive species Heracleum sosnowskyi carries increased number of genes despite the absence of recent whole-genome duplications.</title>
        <authorList>
            <person name="Schelkunov M."/>
            <person name="Shtratnikova V."/>
            <person name="Makarenko M."/>
            <person name="Klepikova A."/>
            <person name="Omelchenko D."/>
            <person name="Novikova G."/>
            <person name="Obukhova E."/>
            <person name="Bogdanov V."/>
            <person name="Penin A."/>
            <person name="Logacheva M."/>
        </authorList>
    </citation>
    <scope>NUCLEOTIDE SEQUENCE</scope>
    <source>
        <strain evidence="9">Hsosn_3</strain>
        <tissue evidence="9">Leaf</tissue>
    </source>
</reference>
<comment type="subcellular location">
    <subcellularLocation>
        <location evidence="1">Endomembrane system</location>
    </subcellularLocation>
</comment>
<evidence type="ECO:0000313" key="11">
    <source>
        <dbReference type="EMBL" id="KAK1350660.1"/>
    </source>
</evidence>
<dbReference type="GO" id="GO:0016020">
    <property type="term" value="C:membrane"/>
    <property type="evidence" value="ECO:0007669"/>
    <property type="project" value="InterPro"/>
</dbReference>
<dbReference type="AlphaFoldDB" id="A0AAD8LWF7"/>
<keyword evidence="2" id="KW-0328">Glycosyltransferase</keyword>
<proteinExistence type="predicted"/>
<evidence type="ECO:0000256" key="5">
    <source>
        <dbReference type="ARBA" id="ARBA00022989"/>
    </source>
</evidence>
<dbReference type="GO" id="GO:0012505">
    <property type="term" value="C:endomembrane system"/>
    <property type="evidence" value="ECO:0007669"/>
    <property type="project" value="UniProtKB-SubCell"/>
</dbReference>
<dbReference type="Pfam" id="PF03552">
    <property type="entry name" value="Cellulose_synt"/>
    <property type="match status" value="1"/>
</dbReference>
<name>A0AAD8LWF7_9APIA</name>
<evidence type="ECO:0000256" key="8">
    <source>
        <dbReference type="SAM" id="Phobius"/>
    </source>
</evidence>
<dbReference type="PANTHER" id="PTHR13301">
    <property type="entry name" value="X-BOX TRANSCRIPTION FACTOR-RELATED"/>
    <property type="match status" value="1"/>
</dbReference>
<keyword evidence="3" id="KW-0808">Transferase</keyword>
<dbReference type="GO" id="GO:0016760">
    <property type="term" value="F:cellulose synthase (UDP-forming) activity"/>
    <property type="evidence" value="ECO:0007669"/>
    <property type="project" value="InterPro"/>
</dbReference>
<dbReference type="EMBL" id="JAUIZM010000062">
    <property type="protein sequence ID" value="KAK1350659.1"/>
    <property type="molecule type" value="Genomic_DNA"/>
</dbReference>
<accession>A0AAD8LWF7</accession>
<evidence type="ECO:0000256" key="2">
    <source>
        <dbReference type="ARBA" id="ARBA00022676"/>
    </source>
</evidence>
<sequence>MPFQSLYNLKWDLGLLDDFDRNLIRKYPDCFRVVKGSNVLACLKLLKWDDEFVVFALQSSKMKFLQRIAYLNVGLYPFTSFFLIVYCFLPTLSLLSGQFIVQSLKIAFLVYLLAISLTLCNCMLAILEIKCSGIDLEEW</sequence>
<dbReference type="EMBL" id="JAUIZM010000062">
    <property type="protein sequence ID" value="KAK1350660.1"/>
    <property type="molecule type" value="Genomic_DNA"/>
</dbReference>
<keyword evidence="12" id="KW-1185">Reference proteome</keyword>
<evidence type="ECO:0000256" key="1">
    <source>
        <dbReference type="ARBA" id="ARBA00004308"/>
    </source>
</evidence>
<feature type="transmembrane region" description="Helical" evidence="8">
    <location>
        <begin position="68"/>
        <end position="94"/>
    </location>
</feature>
<evidence type="ECO:0000313" key="9">
    <source>
        <dbReference type="EMBL" id="KAK1350658.1"/>
    </source>
</evidence>
<evidence type="ECO:0008006" key="13">
    <source>
        <dbReference type="Google" id="ProtNLM"/>
    </source>
</evidence>
<dbReference type="GO" id="GO:0030244">
    <property type="term" value="P:cellulose biosynthetic process"/>
    <property type="evidence" value="ECO:0007669"/>
    <property type="project" value="InterPro"/>
</dbReference>
<evidence type="ECO:0000256" key="7">
    <source>
        <dbReference type="ARBA" id="ARBA00023316"/>
    </source>
</evidence>